<evidence type="ECO:0000313" key="2">
    <source>
        <dbReference type="Proteomes" id="UP000018720"/>
    </source>
</evidence>
<name>A0ABP2RHR6_9LEPT</name>
<reference evidence="1 2" key="1">
    <citation type="submission" date="2012-08" db="EMBL/GenBank/DDBJ databases">
        <authorList>
            <person name="Harkins D.M."/>
            <person name="Durkin A.S."/>
            <person name="Selengut J.D."/>
            <person name="Sanka R."/>
            <person name="DePew J."/>
            <person name="Purushe J."/>
            <person name="Matthias M.A."/>
            <person name="Vinetz J.M."/>
            <person name="Sutton G.G."/>
            <person name="Nelson W.C."/>
            <person name="Fouts D.E."/>
        </authorList>
    </citation>
    <scope>NUCLEOTIDE SEQUENCE [LARGE SCALE GENOMIC DNA]</scope>
    <source>
        <strain evidence="1 2">MMD4847</strain>
    </source>
</reference>
<organism evidence="1 2">
    <name type="scientific">Leptospira licerasiae str. MMD4847</name>
    <dbReference type="NCBI Taxonomy" id="1049971"/>
    <lineage>
        <taxon>Bacteria</taxon>
        <taxon>Pseudomonadati</taxon>
        <taxon>Spirochaetota</taxon>
        <taxon>Spirochaetia</taxon>
        <taxon>Leptospirales</taxon>
        <taxon>Leptospiraceae</taxon>
        <taxon>Leptospira</taxon>
    </lineage>
</organism>
<comment type="caution">
    <text evidence="1">The sequence shown here is derived from an EMBL/GenBank/DDBJ whole genome shotgun (WGS) entry which is preliminary data.</text>
</comment>
<accession>A0ABP2RHR6</accession>
<dbReference type="Proteomes" id="UP000018720">
    <property type="component" value="Unassembled WGS sequence"/>
</dbReference>
<sequence length="109" mass="12347">MGKKAAEKINIPVLYGKNGKVEKSFDADAYHSTYEIVLEVEAGRAVVNNQFLKDLFQACMMQSVLFLSIAVRIKYRDSKDFEKVTTFFETLFASDRISLPLKGILIIGY</sequence>
<gene>
    <name evidence="1" type="ORF">LEP1GSC178_2023</name>
</gene>
<keyword evidence="2" id="KW-1185">Reference proteome</keyword>
<protein>
    <submittedName>
        <fullName evidence="1">Uncharacterized protein</fullName>
    </submittedName>
</protein>
<evidence type="ECO:0000313" key="1">
    <source>
        <dbReference type="EMBL" id="EJZ43987.1"/>
    </source>
</evidence>
<proteinExistence type="predicted"/>
<dbReference type="EMBL" id="AHOM02000001">
    <property type="protein sequence ID" value="EJZ43987.1"/>
    <property type="molecule type" value="Genomic_DNA"/>
</dbReference>